<sequence length="550" mass="60634">MDAQLSLSPQEYEERQSKMKAIGAAVLSAVFCTIVSASSKVKEESRTAFFGEDVHIEVSSWTDSDVDFKPRTNSSYEVPLLRAGRVMNQNKTKPISLGYLVLKDVQEEDEGLYIIRSSSNSSMVKHLILTVRDCALEKVVKYGETYIIHLDHIQGPITLLFRPSLVRVNLTVVLHTSEHPTVVLYNKTTVLGEDYVGRLSVSEKQVMLHSVRMTDEGSFTVLDRDGHTKIRRCLNVRDHLRFVHLSYGENLRMKLFLHYSNLNVVYRSKLDNQDQVIVNQGVLVTPLDPQLEGRLTVEGSELVMKAMHVTDKGVFKVTDLAGFSVAHVYLDVEAYKLPPLAVAILSMVGLLAFMLLVCLLSCLYKIHKRNEKNKKLMLIAQQAGKRDGEAFRQVVHEAYIRFTEESLMQSVCEKPSEITEVTIKGLEVSKPGHYQTLPSDNFLEMSDSGVELTHSVLPLDSDTEAVMTYASHKPLLNAASPLAVTEGVYSSSLEATAALDGDLSAIRTPDSVMSASPASNPRSATAATPDGSMQGAVSPATASRGAAESD</sequence>
<feature type="compositionally biased region" description="Polar residues" evidence="1">
    <location>
        <begin position="511"/>
        <end position="526"/>
    </location>
</feature>
<dbReference type="Proteomes" id="UP001311232">
    <property type="component" value="Unassembled WGS sequence"/>
</dbReference>
<feature type="region of interest" description="Disordered" evidence="1">
    <location>
        <begin position="509"/>
        <end position="550"/>
    </location>
</feature>
<organism evidence="3 4">
    <name type="scientific">Crenichthys baileyi</name>
    <name type="common">White River springfish</name>
    <dbReference type="NCBI Taxonomy" id="28760"/>
    <lineage>
        <taxon>Eukaryota</taxon>
        <taxon>Metazoa</taxon>
        <taxon>Chordata</taxon>
        <taxon>Craniata</taxon>
        <taxon>Vertebrata</taxon>
        <taxon>Euteleostomi</taxon>
        <taxon>Actinopterygii</taxon>
        <taxon>Neopterygii</taxon>
        <taxon>Teleostei</taxon>
        <taxon>Neoteleostei</taxon>
        <taxon>Acanthomorphata</taxon>
        <taxon>Ovalentaria</taxon>
        <taxon>Atherinomorphae</taxon>
        <taxon>Cyprinodontiformes</taxon>
        <taxon>Goodeidae</taxon>
        <taxon>Crenichthys</taxon>
    </lineage>
</organism>
<accession>A0AAV9S340</accession>
<protein>
    <submittedName>
        <fullName evidence="3">Uncharacterized protein</fullName>
    </submittedName>
</protein>
<name>A0AAV9S340_9TELE</name>
<evidence type="ECO:0000256" key="1">
    <source>
        <dbReference type="SAM" id="MobiDB-lite"/>
    </source>
</evidence>
<evidence type="ECO:0000256" key="2">
    <source>
        <dbReference type="SAM" id="Phobius"/>
    </source>
</evidence>
<proteinExistence type="predicted"/>
<feature type="transmembrane region" description="Helical" evidence="2">
    <location>
        <begin position="340"/>
        <end position="364"/>
    </location>
</feature>
<evidence type="ECO:0000313" key="4">
    <source>
        <dbReference type="Proteomes" id="UP001311232"/>
    </source>
</evidence>
<dbReference type="EMBL" id="JAHHUM010000930">
    <property type="protein sequence ID" value="KAK5615773.1"/>
    <property type="molecule type" value="Genomic_DNA"/>
</dbReference>
<gene>
    <name evidence="3" type="ORF">CRENBAI_022560</name>
</gene>
<keyword evidence="4" id="KW-1185">Reference proteome</keyword>
<comment type="caution">
    <text evidence="3">The sequence shown here is derived from an EMBL/GenBank/DDBJ whole genome shotgun (WGS) entry which is preliminary data.</text>
</comment>
<dbReference type="AlphaFoldDB" id="A0AAV9S340"/>
<reference evidence="3 4" key="1">
    <citation type="submission" date="2021-06" db="EMBL/GenBank/DDBJ databases">
        <authorList>
            <person name="Palmer J.M."/>
        </authorList>
    </citation>
    <scope>NUCLEOTIDE SEQUENCE [LARGE SCALE GENOMIC DNA]</scope>
    <source>
        <strain evidence="3 4">MEX-2019</strain>
        <tissue evidence="3">Muscle</tissue>
    </source>
</reference>
<keyword evidence="2" id="KW-0812">Transmembrane</keyword>
<evidence type="ECO:0000313" key="3">
    <source>
        <dbReference type="EMBL" id="KAK5615773.1"/>
    </source>
</evidence>
<keyword evidence="2" id="KW-1133">Transmembrane helix</keyword>
<keyword evidence="2" id="KW-0472">Membrane</keyword>